<dbReference type="HOGENOM" id="CLU_2274028_0_0_5"/>
<reference evidence="3" key="1">
    <citation type="submission" date="2008-12" db="EMBL/GenBank/DDBJ databases">
        <title>Complete sequence of chromosome of Methylobacterium chloromethanicum CM4.</title>
        <authorList>
            <consortium name="US DOE Joint Genome Institute"/>
            <person name="Lucas S."/>
            <person name="Copeland A."/>
            <person name="Lapidus A."/>
            <person name="Glavina del Rio T."/>
            <person name="Dalin E."/>
            <person name="Tice H."/>
            <person name="Bruce D."/>
            <person name="Goodwin L."/>
            <person name="Pitluck S."/>
            <person name="Chertkov O."/>
            <person name="Brettin T."/>
            <person name="Detter J.C."/>
            <person name="Han C."/>
            <person name="Larimer F."/>
            <person name="Land M."/>
            <person name="Hauser L."/>
            <person name="Kyrpides N."/>
            <person name="Mikhailova N."/>
            <person name="Marx C."/>
            <person name="Richardson P."/>
        </authorList>
    </citation>
    <scope>NUCLEOTIDE SEQUENCE [LARGE SCALE GENOMIC DNA]</scope>
    <source>
        <strain evidence="3">CM4 / NCIMB 13688</strain>
    </source>
</reference>
<protein>
    <submittedName>
        <fullName evidence="2">Uncharacterized protein</fullName>
    </submittedName>
</protein>
<feature type="compositionally biased region" description="Polar residues" evidence="1">
    <location>
        <begin position="56"/>
        <end position="65"/>
    </location>
</feature>
<name>B7L1E5_METC4</name>
<accession>B7L1E5</accession>
<evidence type="ECO:0000256" key="1">
    <source>
        <dbReference type="SAM" id="MobiDB-lite"/>
    </source>
</evidence>
<dbReference type="KEGG" id="mch:Mchl_0083"/>
<sequence length="102" mass="11090">MLSKEACDSGRGIELRGTCKAVALPLVDLDLIRGALLPQQTLYRVSMGDGDDAIRSTVQDQSGRQPGTLAGKLMPHEYEESKMARTLSTDGLMEELLQLPDD</sequence>
<evidence type="ECO:0000313" key="3">
    <source>
        <dbReference type="Proteomes" id="UP000002385"/>
    </source>
</evidence>
<evidence type="ECO:0000313" key="2">
    <source>
        <dbReference type="EMBL" id="ACK81039.1"/>
    </source>
</evidence>
<gene>
    <name evidence="2" type="ordered locus">Mchl_0083</name>
</gene>
<feature type="region of interest" description="Disordered" evidence="1">
    <location>
        <begin position="53"/>
        <end position="75"/>
    </location>
</feature>
<dbReference type="EMBL" id="CP001298">
    <property type="protein sequence ID" value="ACK81039.1"/>
    <property type="molecule type" value="Genomic_DNA"/>
</dbReference>
<proteinExistence type="predicted"/>
<dbReference type="AlphaFoldDB" id="B7L1E5"/>
<dbReference type="Proteomes" id="UP000002385">
    <property type="component" value="Chromosome"/>
</dbReference>
<organism evidence="2 3">
    <name type="scientific">Methylorubrum extorquens (strain CM4 / NCIMB 13688)</name>
    <name type="common">Methylobacterium extorquens</name>
    <dbReference type="NCBI Taxonomy" id="440085"/>
    <lineage>
        <taxon>Bacteria</taxon>
        <taxon>Pseudomonadati</taxon>
        <taxon>Pseudomonadota</taxon>
        <taxon>Alphaproteobacteria</taxon>
        <taxon>Hyphomicrobiales</taxon>
        <taxon>Methylobacteriaceae</taxon>
        <taxon>Methylorubrum</taxon>
    </lineage>
</organism>
<reference evidence="2 3" key="2">
    <citation type="journal article" date="2012" name="J. Bacteriol.">
        <title>Complete genome sequences of six strains of the genus Methylobacterium.</title>
        <authorList>
            <person name="Marx C.J."/>
            <person name="Bringel F."/>
            <person name="Chistoserdova L."/>
            <person name="Moulin L."/>
            <person name="Farhan Ul Haque M."/>
            <person name="Fleischman D.E."/>
            <person name="Gruffaz C."/>
            <person name="Jourand P."/>
            <person name="Knief C."/>
            <person name="Lee M.C."/>
            <person name="Muller E.E."/>
            <person name="Nadalig T."/>
            <person name="Peyraud R."/>
            <person name="Roselli S."/>
            <person name="Russ L."/>
            <person name="Goodwin L.A."/>
            <person name="Ivanova N."/>
            <person name="Kyrpides N."/>
            <person name="Lajus A."/>
            <person name="Land M.L."/>
            <person name="Medigue C."/>
            <person name="Mikhailova N."/>
            <person name="Nolan M."/>
            <person name="Woyke T."/>
            <person name="Stolyar S."/>
            <person name="Vorholt J.A."/>
            <person name="Vuilleumier S."/>
        </authorList>
    </citation>
    <scope>NUCLEOTIDE SEQUENCE [LARGE SCALE GENOMIC DNA]</scope>
    <source>
        <strain evidence="3">CM4 / NCIMB 13688</strain>
    </source>
</reference>